<dbReference type="UniPathway" id="UPA00392"/>
<evidence type="ECO:0000256" key="3">
    <source>
        <dbReference type="ARBA" id="ARBA00011245"/>
    </source>
</evidence>
<evidence type="ECO:0000256" key="10">
    <source>
        <dbReference type="ARBA" id="ARBA00066503"/>
    </source>
</evidence>
<accession>A0A517NBN9</accession>
<dbReference type="GO" id="GO:0005737">
    <property type="term" value="C:cytoplasm"/>
    <property type="evidence" value="ECO:0007669"/>
    <property type="project" value="UniProtKB-SubCell"/>
</dbReference>
<reference evidence="14 15" key="1">
    <citation type="submission" date="2019-02" db="EMBL/GenBank/DDBJ databases">
        <title>Deep-cultivation of Planctomycetes and their phenomic and genomic characterization uncovers novel biology.</title>
        <authorList>
            <person name="Wiegand S."/>
            <person name="Jogler M."/>
            <person name="Boedeker C."/>
            <person name="Pinto D."/>
            <person name="Vollmers J."/>
            <person name="Rivas-Marin E."/>
            <person name="Kohn T."/>
            <person name="Peeters S.H."/>
            <person name="Heuer A."/>
            <person name="Rast P."/>
            <person name="Oberbeckmann S."/>
            <person name="Bunk B."/>
            <person name="Jeske O."/>
            <person name="Meyerdierks A."/>
            <person name="Storesund J.E."/>
            <person name="Kallscheuer N."/>
            <person name="Luecker S."/>
            <person name="Lage O.M."/>
            <person name="Pohl T."/>
            <person name="Merkel B.J."/>
            <person name="Hornburger P."/>
            <person name="Mueller R.-W."/>
            <person name="Bruemmer F."/>
            <person name="Labrenz M."/>
            <person name="Spormann A.M."/>
            <person name="Op den Camp H."/>
            <person name="Overmann J."/>
            <person name="Amann R."/>
            <person name="Jetten M.S.M."/>
            <person name="Mascher T."/>
            <person name="Medema M.H."/>
            <person name="Devos D.P."/>
            <person name="Kaster A.-K."/>
            <person name="Ovreas L."/>
            <person name="Rohde M."/>
            <person name="Galperin M.Y."/>
            <person name="Jogler C."/>
        </authorList>
    </citation>
    <scope>NUCLEOTIDE SEQUENCE [LARGE SCALE GENOMIC DNA]</scope>
    <source>
        <strain evidence="14 15">K22_7</strain>
    </source>
</reference>
<evidence type="ECO:0000313" key="15">
    <source>
        <dbReference type="Proteomes" id="UP000318538"/>
    </source>
</evidence>
<dbReference type="GO" id="GO:0051075">
    <property type="term" value="F:S-adenosylmethionine:tRNA ribosyltransferase-isomerase activity"/>
    <property type="evidence" value="ECO:0007669"/>
    <property type="project" value="UniProtKB-EC"/>
</dbReference>
<comment type="similarity">
    <text evidence="9 13">Belongs to the QueA family.</text>
</comment>
<keyword evidence="6 13" id="KW-0949">S-adenosyl-L-methionine</keyword>
<keyword evidence="14" id="KW-0413">Isomerase</keyword>
<evidence type="ECO:0000256" key="2">
    <source>
        <dbReference type="ARBA" id="ARBA00004691"/>
    </source>
</evidence>
<dbReference type="Pfam" id="PF02547">
    <property type="entry name" value="Queuosine_synth"/>
    <property type="match status" value="1"/>
</dbReference>
<evidence type="ECO:0000256" key="12">
    <source>
        <dbReference type="ARBA" id="ARBA00076160"/>
    </source>
</evidence>
<comment type="subunit">
    <text evidence="3 13">Monomer.</text>
</comment>
<evidence type="ECO:0000256" key="6">
    <source>
        <dbReference type="ARBA" id="ARBA00022691"/>
    </source>
</evidence>
<dbReference type="GO" id="GO:0008616">
    <property type="term" value="P:tRNA queuosine(34) biosynthetic process"/>
    <property type="evidence" value="ECO:0007669"/>
    <property type="project" value="UniProtKB-UniRule"/>
</dbReference>
<comment type="catalytic activity">
    <reaction evidence="8 13">
        <text>7-aminomethyl-7-carbaguanosine(34) in tRNA + S-adenosyl-L-methionine = epoxyqueuosine(34) in tRNA + adenine + L-methionine + 2 H(+)</text>
        <dbReference type="Rhea" id="RHEA:32155"/>
        <dbReference type="Rhea" id="RHEA-COMP:10342"/>
        <dbReference type="Rhea" id="RHEA-COMP:18582"/>
        <dbReference type="ChEBI" id="CHEBI:15378"/>
        <dbReference type="ChEBI" id="CHEBI:16708"/>
        <dbReference type="ChEBI" id="CHEBI:57844"/>
        <dbReference type="ChEBI" id="CHEBI:59789"/>
        <dbReference type="ChEBI" id="CHEBI:82833"/>
        <dbReference type="ChEBI" id="CHEBI:194443"/>
        <dbReference type="EC" id="2.4.99.17"/>
    </reaction>
</comment>
<dbReference type="Gene3D" id="3.40.1780.10">
    <property type="entry name" value="QueA-like"/>
    <property type="match status" value="1"/>
</dbReference>
<keyword evidence="15" id="KW-1185">Reference proteome</keyword>
<dbReference type="PANTHER" id="PTHR30307">
    <property type="entry name" value="S-ADENOSYLMETHIONINE:TRNA RIBOSYLTRANSFERASE-ISOMERASE"/>
    <property type="match status" value="1"/>
</dbReference>
<dbReference type="NCBIfam" id="NF001140">
    <property type="entry name" value="PRK00147.1"/>
    <property type="match status" value="1"/>
</dbReference>
<name>A0A517NBN9_9BACT</name>
<sequence>MDRFAAAAGVGVRGKWRVVFADFALGKLRREKLIGRYNTAMNEIDDYDYELPRELIAQEPLATRSDSRLMLVDRDTGKIDHHYVRDLPELLSAGDTLVSNNSRVVPARLVGSRADTGGRWQGLFLQADRDTGVWQVLTKTRGTLKTGEVIAVKDRDARDGMELVVVARTDDGKLVVKPRLNADFVGVCETNLKEPADWLDRFGRIPLPPYIRDGQMVDADVQNYQTVFAKDRGSVAAPTAGLHFTKTLLEKVRAAGVDTAEVTLHVGIGTFRPIQTERLDDHVMHTEWGSIDADTAENIRARRARGRCIAVGTTSVRVLESSAAKNGGKLTPWTGQTDLFIRPPYQFKVVDAMMTNFHLPKSSLLVLVSAFAGRELAMHAYQTAIENEYRFYSYGDAMLIV</sequence>
<dbReference type="InterPro" id="IPR036100">
    <property type="entry name" value="QueA_sf"/>
</dbReference>
<gene>
    <name evidence="13 14" type="primary">queA</name>
    <name evidence="14" type="ORF">K227x_29440</name>
</gene>
<dbReference type="KEGG" id="rlc:K227x_29440"/>
<dbReference type="InterPro" id="IPR003699">
    <property type="entry name" value="QueA"/>
</dbReference>
<dbReference type="SUPFAM" id="SSF111337">
    <property type="entry name" value="QueA-like"/>
    <property type="match status" value="1"/>
</dbReference>
<dbReference type="AlphaFoldDB" id="A0A517NBN9"/>
<evidence type="ECO:0000256" key="8">
    <source>
        <dbReference type="ARBA" id="ARBA00052751"/>
    </source>
</evidence>
<evidence type="ECO:0000256" key="13">
    <source>
        <dbReference type="HAMAP-Rule" id="MF_00113"/>
    </source>
</evidence>
<evidence type="ECO:0000256" key="7">
    <source>
        <dbReference type="ARBA" id="ARBA00022785"/>
    </source>
</evidence>
<keyword evidence="5 13" id="KW-0808">Transferase</keyword>
<protein>
    <recommendedName>
        <fullName evidence="11 13">S-adenosylmethionine:tRNA ribosyltransferase-isomerase</fullName>
        <ecNumber evidence="10 13">2.4.99.17</ecNumber>
    </recommendedName>
    <alternativeName>
        <fullName evidence="12 13">Queuosine biosynthesis protein QueA</fullName>
    </alternativeName>
</protein>
<dbReference type="InterPro" id="IPR042119">
    <property type="entry name" value="QueA_dom2"/>
</dbReference>
<evidence type="ECO:0000256" key="5">
    <source>
        <dbReference type="ARBA" id="ARBA00022679"/>
    </source>
</evidence>
<comment type="function">
    <text evidence="13">Transfers and isomerizes the ribose moiety from AdoMet to the 7-aminomethyl group of 7-deazaguanine (preQ1-tRNA) to give epoxyqueuosine (oQ-tRNA).</text>
</comment>
<keyword evidence="14" id="KW-0328">Glycosyltransferase</keyword>
<dbReference type="PANTHER" id="PTHR30307:SF0">
    <property type="entry name" value="S-ADENOSYLMETHIONINE:TRNA RIBOSYLTRANSFERASE-ISOMERASE"/>
    <property type="match status" value="1"/>
</dbReference>
<dbReference type="InterPro" id="IPR042118">
    <property type="entry name" value="QueA_dom1"/>
</dbReference>
<dbReference type="Gene3D" id="2.40.10.240">
    <property type="entry name" value="QueA-like"/>
    <property type="match status" value="1"/>
</dbReference>
<dbReference type="Proteomes" id="UP000318538">
    <property type="component" value="Chromosome"/>
</dbReference>
<organism evidence="14 15">
    <name type="scientific">Rubripirellula lacrimiformis</name>
    <dbReference type="NCBI Taxonomy" id="1930273"/>
    <lineage>
        <taxon>Bacteria</taxon>
        <taxon>Pseudomonadati</taxon>
        <taxon>Planctomycetota</taxon>
        <taxon>Planctomycetia</taxon>
        <taxon>Pirellulales</taxon>
        <taxon>Pirellulaceae</taxon>
        <taxon>Rubripirellula</taxon>
    </lineage>
</organism>
<evidence type="ECO:0000256" key="11">
    <source>
        <dbReference type="ARBA" id="ARBA00069325"/>
    </source>
</evidence>
<keyword evidence="4 13" id="KW-0963">Cytoplasm</keyword>
<dbReference type="FunFam" id="3.40.1780.10:FF:000001">
    <property type="entry name" value="S-adenosylmethionine:tRNA ribosyltransferase-isomerase"/>
    <property type="match status" value="1"/>
</dbReference>
<proteinExistence type="inferred from homology"/>
<keyword evidence="7 13" id="KW-0671">Queuosine biosynthesis</keyword>
<evidence type="ECO:0000256" key="9">
    <source>
        <dbReference type="ARBA" id="ARBA00061210"/>
    </source>
</evidence>
<dbReference type="EC" id="2.4.99.17" evidence="10 13"/>
<dbReference type="EMBL" id="CP036525">
    <property type="protein sequence ID" value="QDT04552.1"/>
    <property type="molecule type" value="Genomic_DNA"/>
</dbReference>
<dbReference type="NCBIfam" id="TIGR00113">
    <property type="entry name" value="queA"/>
    <property type="match status" value="1"/>
</dbReference>
<comment type="subcellular location">
    <subcellularLocation>
        <location evidence="1 13">Cytoplasm</location>
    </subcellularLocation>
</comment>
<comment type="pathway">
    <text evidence="2 13">tRNA modification; tRNA-queuosine biosynthesis.</text>
</comment>
<evidence type="ECO:0000256" key="4">
    <source>
        <dbReference type="ARBA" id="ARBA00022490"/>
    </source>
</evidence>
<evidence type="ECO:0000313" key="14">
    <source>
        <dbReference type="EMBL" id="QDT04552.1"/>
    </source>
</evidence>
<evidence type="ECO:0000256" key="1">
    <source>
        <dbReference type="ARBA" id="ARBA00004496"/>
    </source>
</evidence>
<dbReference type="HAMAP" id="MF_00113">
    <property type="entry name" value="QueA"/>
    <property type="match status" value="1"/>
</dbReference>